<dbReference type="SUPFAM" id="SSF49899">
    <property type="entry name" value="Concanavalin A-like lectins/glucanases"/>
    <property type="match status" value="1"/>
</dbReference>
<feature type="chain" id="PRO_5015094433" evidence="2">
    <location>
        <begin position="19"/>
        <end position="300"/>
    </location>
</feature>
<dbReference type="GeneID" id="20345306"/>
<dbReference type="Proteomes" id="UP000006039">
    <property type="component" value="Unassembled WGS sequence"/>
</dbReference>
<dbReference type="Pfam" id="PF01828">
    <property type="entry name" value="Peptidase_A4"/>
    <property type="match status" value="1"/>
</dbReference>
<dbReference type="GO" id="GO:0070007">
    <property type="term" value="F:glutamic-type endopeptidase activity"/>
    <property type="evidence" value="ECO:0007669"/>
    <property type="project" value="InterPro"/>
</dbReference>
<feature type="active site" description="Proton acceptor" evidence="1">
    <location>
        <position position="221"/>
    </location>
</feature>
<dbReference type="Gene3D" id="2.60.120.700">
    <property type="entry name" value="Peptidase G1"/>
    <property type="match status" value="1"/>
</dbReference>
<evidence type="ECO:0000313" key="3">
    <source>
        <dbReference type="EMBL" id="EJT79765.1"/>
    </source>
</evidence>
<protein>
    <submittedName>
        <fullName evidence="3">Aspergillopepsin-2</fullName>
    </submittedName>
</protein>
<dbReference type="HOGENOM" id="CLU_069686_0_0_1"/>
<dbReference type="VEuPathDB" id="FungiDB:GGTG_04848"/>
<keyword evidence="2" id="KW-0732">Signal</keyword>
<evidence type="ECO:0000256" key="1">
    <source>
        <dbReference type="PIRSR" id="PIRSR600250-50"/>
    </source>
</evidence>
<feature type="signal peptide" evidence="2">
    <location>
        <begin position="1"/>
        <end position="18"/>
    </location>
</feature>
<sequence length="300" mass="31343">MKLTSVITAALAAAGASANMLKGYSQHRPEKHQVARTARMLQQLTNDHRALKNFKFAAPATAERAERQSVVGGATVSASKIASVTGTFRVPEARQPTRGPTRNNPITYGASFWVGIDGIGSCTAATLRAGVDVFWDPEGTSYNAWYQFADSRSVDFASPLNAGPGDAVRVTANAGGSSSSTNGTVSVTFENLSTGLQSTQTLDDAAAAGKLCRGQASWLVEDFVLEQSVGMPVPLADFDNVVFSDMAVTAAGVTGGATPSKVDINTAVVIDMELERQGGKLTDCVLTGAEVVCRRIYGTA</sequence>
<dbReference type="EMBL" id="GL385396">
    <property type="protein sequence ID" value="EJT79765.1"/>
    <property type="molecule type" value="Genomic_DNA"/>
</dbReference>
<reference evidence="5" key="1">
    <citation type="submission" date="2010-07" db="EMBL/GenBank/DDBJ databases">
        <title>The genome sequence of Gaeumannomyces graminis var. tritici strain R3-111a-1.</title>
        <authorList>
            <consortium name="The Broad Institute Genome Sequencing Platform"/>
            <person name="Ma L.-J."/>
            <person name="Dead R."/>
            <person name="Young S."/>
            <person name="Zeng Q."/>
            <person name="Koehrsen M."/>
            <person name="Alvarado L."/>
            <person name="Berlin A."/>
            <person name="Chapman S.B."/>
            <person name="Chen Z."/>
            <person name="Freedman E."/>
            <person name="Gellesch M."/>
            <person name="Goldberg J."/>
            <person name="Griggs A."/>
            <person name="Gujja S."/>
            <person name="Heilman E.R."/>
            <person name="Heiman D."/>
            <person name="Hepburn T."/>
            <person name="Howarth C."/>
            <person name="Jen D."/>
            <person name="Larson L."/>
            <person name="Mehta T."/>
            <person name="Neiman D."/>
            <person name="Pearson M."/>
            <person name="Roberts A."/>
            <person name="Saif S."/>
            <person name="Shea T."/>
            <person name="Shenoy N."/>
            <person name="Sisk P."/>
            <person name="Stolte C."/>
            <person name="Sykes S."/>
            <person name="Walk T."/>
            <person name="White J."/>
            <person name="Yandava C."/>
            <person name="Haas B."/>
            <person name="Nusbaum C."/>
            <person name="Birren B."/>
        </authorList>
    </citation>
    <scope>NUCLEOTIDE SEQUENCE [LARGE SCALE GENOMIC DNA]</scope>
    <source>
        <strain evidence="5">R3-111a-1</strain>
    </source>
</reference>
<dbReference type="CDD" id="cd13426">
    <property type="entry name" value="Peptidase_G1"/>
    <property type="match status" value="1"/>
</dbReference>
<dbReference type="EnsemblFungi" id="EJT79765">
    <property type="protein sequence ID" value="EJT79765"/>
    <property type="gene ID" value="GGTG_04848"/>
</dbReference>
<reference evidence="4" key="4">
    <citation type="journal article" date="2015" name="G3 (Bethesda)">
        <title>Genome sequences of three phytopathogenic species of the Magnaporthaceae family of fungi.</title>
        <authorList>
            <person name="Okagaki L.H."/>
            <person name="Nunes C.C."/>
            <person name="Sailsbery J."/>
            <person name="Clay B."/>
            <person name="Brown D."/>
            <person name="John T."/>
            <person name="Oh Y."/>
            <person name="Young N."/>
            <person name="Fitzgerald M."/>
            <person name="Haas B.J."/>
            <person name="Zeng Q."/>
            <person name="Young S."/>
            <person name="Adiconis X."/>
            <person name="Fan L."/>
            <person name="Levin J.Z."/>
            <person name="Mitchell T.K."/>
            <person name="Okubara P.A."/>
            <person name="Farman M.L."/>
            <person name="Kohn L.M."/>
            <person name="Birren B."/>
            <person name="Ma L.-J."/>
            <person name="Dean R.A."/>
        </authorList>
    </citation>
    <scope>NUCLEOTIDE SEQUENCE</scope>
    <source>
        <strain evidence="4">R3-111a-1</strain>
    </source>
</reference>
<dbReference type="InterPro" id="IPR038656">
    <property type="entry name" value="Peptidase_G1_sf"/>
</dbReference>
<dbReference type="RefSeq" id="XP_009220910.1">
    <property type="nucleotide sequence ID" value="XM_009222646.1"/>
</dbReference>
<organism evidence="3">
    <name type="scientific">Gaeumannomyces tritici (strain R3-111a-1)</name>
    <name type="common">Wheat and barley take-all root rot fungus</name>
    <name type="synonym">Gaeumannomyces graminis var. tritici</name>
    <dbReference type="NCBI Taxonomy" id="644352"/>
    <lineage>
        <taxon>Eukaryota</taxon>
        <taxon>Fungi</taxon>
        <taxon>Dikarya</taxon>
        <taxon>Ascomycota</taxon>
        <taxon>Pezizomycotina</taxon>
        <taxon>Sordariomycetes</taxon>
        <taxon>Sordariomycetidae</taxon>
        <taxon>Magnaporthales</taxon>
        <taxon>Magnaporthaceae</taxon>
        <taxon>Gaeumannomyces</taxon>
    </lineage>
</organism>
<reference evidence="3" key="2">
    <citation type="submission" date="2010-07" db="EMBL/GenBank/DDBJ databases">
        <authorList>
            <consortium name="The Broad Institute Genome Sequencing Platform"/>
            <consortium name="Broad Institute Genome Sequencing Center for Infectious Disease"/>
            <person name="Ma L.-J."/>
            <person name="Dead R."/>
            <person name="Young S."/>
            <person name="Zeng Q."/>
            <person name="Koehrsen M."/>
            <person name="Alvarado L."/>
            <person name="Berlin A."/>
            <person name="Chapman S.B."/>
            <person name="Chen Z."/>
            <person name="Freedman E."/>
            <person name="Gellesch M."/>
            <person name="Goldberg J."/>
            <person name="Griggs A."/>
            <person name="Gujja S."/>
            <person name="Heilman E.R."/>
            <person name="Heiman D."/>
            <person name="Hepburn T."/>
            <person name="Howarth C."/>
            <person name="Jen D."/>
            <person name="Larson L."/>
            <person name="Mehta T."/>
            <person name="Neiman D."/>
            <person name="Pearson M."/>
            <person name="Roberts A."/>
            <person name="Saif S."/>
            <person name="Shea T."/>
            <person name="Shenoy N."/>
            <person name="Sisk P."/>
            <person name="Stolte C."/>
            <person name="Sykes S."/>
            <person name="Walk T."/>
            <person name="White J."/>
            <person name="Yandava C."/>
            <person name="Haas B."/>
            <person name="Nusbaum C."/>
            <person name="Birren B."/>
        </authorList>
    </citation>
    <scope>NUCLEOTIDE SEQUENCE</scope>
    <source>
        <strain evidence="3">R3-111a-1</strain>
    </source>
</reference>
<reference evidence="3" key="3">
    <citation type="submission" date="2010-09" db="EMBL/GenBank/DDBJ databases">
        <title>Annotation of Gaeumannomyces graminis var. tritici R3-111a-1.</title>
        <authorList>
            <consortium name="The Broad Institute Genome Sequencing Platform"/>
            <person name="Ma L.-J."/>
            <person name="Dead R."/>
            <person name="Young S.K."/>
            <person name="Zeng Q."/>
            <person name="Gargeya S."/>
            <person name="Fitzgerald M."/>
            <person name="Haas B."/>
            <person name="Abouelleil A."/>
            <person name="Alvarado L."/>
            <person name="Arachchi H.M."/>
            <person name="Berlin A."/>
            <person name="Brown A."/>
            <person name="Chapman S.B."/>
            <person name="Chen Z."/>
            <person name="Dunbar C."/>
            <person name="Freedman E."/>
            <person name="Gearin G."/>
            <person name="Gellesch M."/>
            <person name="Goldberg J."/>
            <person name="Griggs A."/>
            <person name="Gujja S."/>
            <person name="Heiman D."/>
            <person name="Howarth C."/>
            <person name="Larson L."/>
            <person name="Lui A."/>
            <person name="MacDonald P.J.P."/>
            <person name="Mehta T."/>
            <person name="Montmayeur A."/>
            <person name="Murphy C."/>
            <person name="Neiman D."/>
            <person name="Pearson M."/>
            <person name="Priest M."/>
            <person name="Roberts A."/>
            <person name="Saif S."/>
            <person name="Shea T."/>
            <person name="Shenoy N."/>
            <person name="Sisk P."/>
            <person name="Stolte C."/>
            <person name="Sykes S."/>
            <person name="Yandava C."/>
            <person name="Wortman J."/>
            <person name="Nusbaum C."/>
            <person name="Birren B."/>
        </authorList>
    </citation>
    <scope>NUCLEOTIDE SEQUENCE</scope>
    <source>
        <strain evidence="3">R3-111a-1</strain>
    </source>
</reference>
<gene>
    <name evidence="4" type="primary">20345306</name>
    <name evidence="3" type="ORF">GGTG_04848</name>
</gene>
<proteinExistence type="predicted"/>
<dbReference type="InterPro" id="IPR000250">
    <property type="entry name" value="Peptidase_G1"/>
</dbReference>
<dbReference type="PANTHER" id="PTHR37536">
    <property type="entry name" value="PUTATIVE (AFU_ORTHOLOGUE AFUA_3G02970)-RELATED"/>
    <property type="match status" value="1"/>
</dbReference>
<dbReference type="GO" id="GO:0006508">
    <property type="term" value="P:proteolysis"/>
    <property type="evidence" value="ECO:0007669"/>
    <property type="project" value="InterPro"/>
</dbReference>
<evidence type="ECO:0000313" key="5">
    <source>
        <dbReference type="Proteomes" id="UP000006039"/>
    </source>
</evidence>
<evidence type="ECO:0000313" key="4">
    <source>
        <dbReference type="EnsemblFungi" id="EJT79765"/>
    </source>
</evidence>
<dbReference type="eggNOG" id="ENOG502RJF6">
    <property type="taxonomic scope" value="Eukaryota"/>
</dbReference>
<dbReference type="PANTHER" id="PTHR37536:SF1">
    <property type="entry name" value="ASPERGILLOPEPSIN, PUTAITVE (AFU_ORTHOLOGUE AFUA_7G01200)"/>
    <property type="match status" value="1"/>
</dbReference>
<reference evidence="4" key="5">
    <citation type="submission" date="2018-04" db="UniProtKB">
        <authorList>
            <consortium name="EnsemblFungi"/>
        </authorList>
    </citation>
    <scope>IDENTIFICATION</scope>
    <source>
        <strain evidence="4">R3-111a-1</strain>
    </source>
</reference>
<evidence type="ECO:0000256" key="2">
    <source>
        <dbReference type="SAM" id="SignalP"/>
    </source>
</evidence>
<dbReference type="STRING" id="644352.J3NU94"/>
<accession>J3NU94</accession>
<dbReference type="AlphaFoldDB" id="J3NU94"/>
<dbReference type="OrthoDB" id="2862635at2759"/>
<dbReference type="InterPro" id="IPR013320">
    <property type="entry name" value="ConA-like_dom_sf"/>
</dbReference>
<keyword evidence="5" id="KW-1185">Reference proteome</keyword>
<name>J3NU94_GAET3</name>